<name>A0A426ZFK0_ENSVE</name>
<dbReference type="AlphaFoldDB" id="A0A426ZFK0"/>
<dbReference type="Proteomes" id="UP000287651">
    <property type="component" value="Unassembled WGS sequence"/>
</dbReference>
<protein>
    <submittedName>
        <fullName evidence="2">Uncharacterized protein</fullName>
    </submittedName>
</protein>
<accession>A0A426ZFK0</accession>
<reference evidence="2 3" key="1">
    <citation type="journal article" date="2014" name="Agronomy (Basel)">
        <title>A Draft Genome Sequence for Ensete ventricosum, the Drought-Tolerant Tree Against Hunger.</title>
        <authorList>
            <person name="Harrison J."/>
            <person name="Moore K.A."/>
            <person name="Paszkiewicz K."/>
            <person name="Jones T."/>
            <person name="Grant M."/>
            <person name="Ambacheew D."/>
            <person name="Muzemil S."/>
            <person name="Studholme D.J."/>
        </authorList>
    </citation>
    <scope>NUCLEOTIDE SEQUENCE [LARGE SCALE GENOMIC DNA]</scope>
</reference>
<dbReference type="EMBL" id="AMZH03006871">
    <property type="protein sequence ID" value="RRT62743.1"/>
    <property type="molecule type" value="Genomic_DNA"/>
</dbReference>
<proteinExistence type="predicted"/>
<organism evidence="2 3">
    <name type="scientific">Ensete ventricosum</name>
    <name type="common">Abyssinian banana</name>
    <name type="synonym">Musa ensete</name>
    <dbReference type="NCBI Taxonomy" id="4639"/>
    <lineage>
        <taxon>Eukaryota</taxon>
        <taxon>Viridiplantae</taxon>
        <taxon>Streptophyta</taxon>
        <taxon>Embryophyta</taxon>
        <taxon>Tracheophyta</taxon>
        <taxon>Spermatophyta</taxon>
        <taxon>Magnoliopsida</taxon>
        <taxon>Liliopsida</taxon>
        <taxon>Zingiberales</taxon>
        <taxon>Musaceae</taxon>
        <taxon>Ensete</taxon>
    </lineage>
</organism>
<feature type="region of interest" description="Disordered" evidence="1">
    <location>
        <begin position="40"/>
        <end position="79"/>
    </location>
</feature>
<gene>
    <name evidence="2" type="ORF">B296_00016283</name>
</gene>
<evidence type="ECO:0000313" key="2">
    <source>
        <dbReference type="EMBL" id="RRT62743.1"/>
    </source>
</evidence>
<sequence>MVPHVNRYVDSLLSGNLLNIHFPLPEKGGCDEAGERWAAMNQGRGRRKEEKGLRNGEGGRGGVSPFADEEKAAASTISRQRRGGIGDKTALSLIKAFTSLVLSLSTLLVLSCESSLRGTYSEGLKDALEEILKLHNTLLIFEFCKWVAVIYATMAQCLAAVTSPISN</sequence>
<evidence type="ECO:0000313" key="3">
    <source>
        <dbReference type="Proteomes" id="UP000287651"/>
    </source>
</evidence>
<comment type="caution">
    <text evidence="2">The sequence shown here is derived from an EMBL/GenBank/DDBJ whole genome shotgun (WGS) entry which is preliminary data.</text>
</comment>
<evidence type="ECO:0000256" key="1">
    <source>
        <dbReference type="SAM" id="MobiDB-lite"/>
    </source>
</evidence>